<name>A0A0C9VYS0_SPHS4</name>
<dbReference type="AlphaFoldDB" id="A0A0C9VYS0"/>
<dbReference type="EMBL" id="KN837121">
    <property type="protein sequence ID" value="KIJ43646.1"/>
    <property type="molecule type" value="Genomic_DNA"/>
</dbReference>
<protein>
    <submittedName>
        <fullName evidence="1">Uncharacterized protein</fullName>
    </submittedName>
</protein>
<sequence length="522" mass="60433">MVRHVVRKVILPVHESYLSQWLSWDSPVKAYEELKGIETESQADQETPLPGIQPVDEPAPISLDTLRRFLGALPDLMSLICGPHHIERLAPQYFETGPAESMWHYHVVSLAAQQNPVAHLAYLHRIYLMCTLRYVSSRICALVNPYFLKCLWFTHLIQIRDFLDAWGKDWKACHWTNFLRVDMRMYYPHIMDRERTSLEEWPGVHDSRFQEYFFRPPAHQSPIRLEVETPLQVDRLYRQLFVVLTNITYFDTGYTGQGVVSSSPPPEQFLLGITRIRPLGTLTTLRISLPTNGTELHDHIEYLVGLKELCCDFVTDYPPRPAPHFSKPVRLPNLLWLAVGGCPTVSALQIIKEWDLPILEQLICKTGYEPEPYLLPTFQHLGKNLRHLALLGDFIADEPMDFRQHCTVLTSIEVTTNHSGIVIAPHPCIITIRFDDLSKCSLPGWDTIPHFTAQLDNILRYRTMWSSLRYFHDPSWHQAILNEDLITQEAAPWWKLEDLSALYEAAVTVIDTNYKPLYQFNN</sequence>
<dbReference type="Proteomes" id="UP000054279">
    <property type="component" value="Unassembled WGS sequence"/>
</dbReference>
<gene>
    <name evidence="1" type="ORF">M422DRAFT_47751</name>
</gene>
<keyword evidence="2" id="KW-1185">Reference proteome</keyword>
<reference evidence="1 2" key="1">
    <citation type="submission" date="2014-06" db="EMBL/GenBank/DDBJ databases">
        <title>Evolutionary Origins and Diversification of the Mycorrhizal Mutualists.</title>
        <authorList>
            <consortium name="DOE Joint Genome Institute"/>
            <consortium name="Mycorrhizal Genomics Consortium"/>
            <person name="Kohler A."/>
            <person name="Kuo A."/>
            <person name="Nagy L.G."/>
            <person name="Floudas D."/>
            <person name="Copeland A."/>
            <person name="Barry K.W."/>
            <person name="Cichocki N."/>
            <person name="Veneault-Fourrey C."/>
            <person name="LaButti K."/>
            <person name="Lindquist E.A."/>
            <person name="Lipzen A."/>
            <person name="Lundell T."/>
            <person name="Morin E."/>
            <person name="Murat C."/>
            <person name="Riley R."/>
            <person name="Ohm R."/>
            <person name="Sun H."/>
            <person name="Tunlid A."/>
            <person name="Henrissat B."/>
            <person name="Grigoriev I.V."/>
            <person name="Hibbett D.S."/>
            <person name="Martin F."/>
        </authorList>
    </citation>
    <scope>NUCLEOTIDE SEQUENCE [LARGE SCALE GENOMIC DNA]</scope>
    <source>
        <strain evidence="1 2">SS14</strain>
    </source>
</reference>
<organism evidence="1 2">
    <name type="scientific">Sphaerobolus stellatus (strain SS14)</name>
    <dbReference type="NCBI Taxonomy" id="990650"/>
    <lineage>
        <taxon>Eukaryota</taxon>
        <taxon>Fungi</taxon>
        <taxon>Dikarya</taxon>
        <taxon>Basidiomycota</taxon>
        <taxon>Agaricomycotina</taxon>
        <taxon>Agaricomycetes</taxon>
        <taxon>Phallomycetidae</taxon>
        <taxon>Geastrales</taxon>
        <taxon>Sphaerobolaceae</taxon>
        <taxon>Sphaerobolus</taxon>
    </lineage>
</organism>
<proteinExistence type="predicted"/>
<evidence type="ECO:0000313" key="1">
    <source>
        <dbReference type="EMBL" id="KIJ43646.1"/>
    </source>
</evidence>
<evidence type="ECO:0000313" key="2">
    <source>
        <dbReference type="Proteomes" id="UP000054279"/>
    </source>
</evidence>
<dbReference type="HOGENOM" id="CLU_521919_0_0_1"/>
<accession>A0A0C9VYS0</accession>